<feature type="compositionally biased region" description="Basic residues" evidence="1">
    <location>
        <begin position="120"/>
        <end position="139"/>
    </location>
</feature>
<dbReference type="OrthoDB" id="9785345at2"/>
<dbReference type="AlphaFoldDB" id="A0A1M7JT32"/>
<feature type="signal peptide" evidence="2">
    <location>
        <begin position="1"/>
        <end position="27"/>
    </location>
</feature>
<dbReference type="InterPro" id="IPR042047">
    <property type="entry name" value="SleB_dom1"/>
</dbReference>
<dbReference type="InterPro" id="IPR011105">
    <property type="entry name" value="Cell_wall_hydrolase_SleB"/>
</dbReference>
<feature type="region of interest" description="Disordered" evidence="1">
    <location>
        <begin position="47"/>
        <end position="144"/>
    </location>
</feature>
<accession>A0A1M7JT32</accession>
<evidence type="ECO:0000259" key="3">
    <source>
        <dbReference type="Pfam" id="PF07486"/>
    </source>
</evidence>
<keyword evidence="5" id="KW-1185">Reference proteome</keyword>
<keyword evidence="4" id="KW-0378">Hydrolase</keyword>
<dbReference type="Pfam" id="PF07486">
    <property type="entry name" value="Hydrolase_2"/>
    <property type="match status" value="1"/>
</dbReference>
<evidence type="ECO:0000256" key="2">
    <source>
        <dbReference type="SAM" id="SignalP"/>
    </source>
</evidence>
<name>A0A1M7JT32_9FIRM</name>
<evidence type="ECO:0000256" key="1">
    <source>
        <dbReference type="SAM" id="MobiDB-lite"/>
    </source>
</evidence>
<sequence length="280" mass="30436">MKMKKFLLCMTTTALIVANTVSINAFAAEVNTVEQIQNSEAVNTSVIDVDTQAGETTTGDSTNTKDSAITEGTSTTEDTSKTENDESNQEVVQDTTKESSKDSKNDETDSKKKTDSEKATKKKTTTTKKKTSITKKKTSAKTTKAASYSSAEVRLLSTLIYCEAGNQSYAGKLAVGIVVVNRMDSKKYPNSLKGVIYQKHQFGPVRNGSLNKALNEYDNGRFTSAQEKQCIKAAKAALSGVKTIKYTKNGKSLSKNLSGYYGFSGRLSNPRFTLGDHQFK</sequence>
<protein>
    <submittedName>
        <fullName evidence="4">Cell Wall Hydrolase</fullName>
    </submittedName>
</protein>
<dbReference type="GO" id="GO:0016787">
    <property type="term" value="F:hydrolase activity"/>
    <property type="evidence" value="ECO:0007669"/>
    <property type="project" value="UniProtKB-KW"/>
</dbReference>
<feature type="chain" id="PRO_5009927325" evidence="2">
    <location>
        <begin position="28"/>
        <end position="280"/>
    </location>
</feature>
<dbReference type="STRING" id="1120996.SAMN02746066_02391"/>
<feature type="compositionally biased region" description="Polar residues" evidence="1">
    <location>
        <begin position="53"/>
        <end position="77"/>
    </location>
</feature>
<proteinExistence type="predicted"/>
<feature type="compositionally biased region" description="Basic and acidic residues" evidence="1">
    <location>
        <begin position="95"/>
        <end position="119"/>
    </location>
</feature>
<gene>
    <name evidence="4" type="ORF">SAMN02746066_02391</name>
</gene>
<keyword evidence="2" id="KW-0732">Signal</keyword>
<reference evidence="4 5" key="1">
    <citation type="submission" date="2016-11" db="EMBL/GenBank/DDBJ databases">
        <authorList>
            <person name="Jaros S."/>
            <person name="Januszkiewicz K."/>
            <person name="Wedrychowicz H."/>
        </authorList>
    </citation>
    <scope>NUCLEOTIDE SEQUENCE [LARGE SCALE GENOMIC DNA]</scope>
    <source>
        <strain evidence="4 5">DSM 15930</strain>
    </source>
</reference>
<evidence type="ECO:0000313" key="4">
    <source>
        <dbReference type="EMBL" id="SHM56055.1"/>
    </source>
</evidence>
<evidence type="ECO:0000313" key="5">
    <source>
        <dbReference type="Proteomes" id="UP000184038"/>
    </source>
</evidence>
<dbReference type="RefSeq" id="WP_073287944.1">
    <property type="nucleotide sequence ID" value="NZ_FRCP01000012.1"/>
</dbReference>
<dbReference type="EMBL" id="FRCP01000012">
    <property type="protein sequence ID" value="SHM56055.1"/>
    <property type="molecule type" value="Genomic_DNA"/>
</dbReference>
<organism evidence="4 5">
    <name type="scientific">Anaerosporobacter mobilis DSM 15930</name>
    <dbReference type="NCBI Taxonomy" id="1120996"/>
    <lineage>
        <taxon>Bacteria</taxon>
        <taxon>Bacillati</taxon>
        <taxon>Bacillota</taxon>
        <taxon>Clostridia</taxon>
        <taxon>Lachnospirales</taxon>
        <taxon>Lachnospiraceae</taxon>
        <taxon>Anaerosporobacter</taxon>
    </lineage>
</organism>
<feature type="domain" description="Cell wall hydrolase SleB" evidence="3">
    <location>
        <begin position="167"/>
        <end position="241"/>
    </location>
</feature>
<dbReference type="Gene3D" id="1.10.10.2520">
    <property type="entry name" value="Cell wall hydrolase SleB, domain 1"/>
    <property type="match status" value="1"/>
</dbReference>
<dbReference type="Proteomes" id="UP000184038">
    <property type="component" value="Unassembled WGS sequence"/>
</dbReference>